<evidence type="ECO:0000313" key="1">
    <source>
        <dbReference type="EMBL" id="GGF64477.1"/>
    </source>
</evidence>
<reference evidence="1" key="1">
    <citation type="journal article" date="2014" name="Int. J. Syst. Evol. Microbiol.">
        <title>Complete genome sequence of Corynebacterium casei LMG S-19264T (=DSM 44701T), isolated from a smear-ripened cheese.</title>
        <authorList>
            <consortium name="US DOE Joint Genome Institute (JGI-PGF)"/>
            <person name="Walter F."/>
            <person name="Albersmeier A."/>
            <person name="Kalinowski J."/>
            <person name="Ruckert C."/>
        </authorList>
    </citation>
    <scope>NUCLEOTIDE SEQUENCE</scope>
    <source>
        <strain evidence="1">CGMCC 1.15254</strain>
    </source>
</reference>
<proteinExistence type="predicted"/>
<name>A0A917C0W4_9PROT</name>
<organism evidence="1 2">
    <name type="scientific">Terasakiella brassicae</name>
    <dbReference type="NCBI Taxonomy" id="1634917"/>
    <lineage>
        <taxon>Bacteria</taxon>
        <taxon>Pseudomonadati</taxon>
        <taxon>Pseudomonadota</taxon>
        <taxon>Alphaproteobacteria</taxon>
        <taxon>Rhodospirillales</taxon>
        <taxon>Terasakiellaceae</taxon>
        <taxon>Terasakiella</taxon>
    </lineage>
</organism>
<reference evidence="1" key="2">
    <citation type="submission" date="2020-09" db="EMBL/GenBank/DDBJ databases">
        <authorList>
            <person name="Sun Q."/>
            <person name="Zhou Y."/>
        </authorList>
    </citation>
    <scope>NUCLEOTIDE SEQUENCE</scope>
    <source>
        <strain evidence="1">CGMCC 1.15254</strain>
    </source>
</reference>
<dbReference type="EMBL" id="BMHV01000011">
    <property type="protein sequence ID" value="GGF64477.1"/>
    <property type="molecule type" value="Genomic_DNA"/>
</dbReference>
<sequence>MATKQAQARWRSRHQLVKKQLNVMAKHLIHEDLEEIARNYDLKGKGEAVTFATFVTKAMRQQAEYNPEAKRIMDLLENAYKRDRDIYRP</sequence>
<keyword evidence="2" id="KW-1185">Reference proteome</keyword>
<dbReference type="AlphaFoldDB" id="A0A917C0W4"/>
<evidence type="ECO:0000313" key="2">
    <source>
        <dbReference type="Proteomes" id="UP000632498"/>
    </source>
</evidence>
<protein>
    <submittedName>
        <fullName evidence="1">Uncharacterized protein</fullName>
    </submittedName>
</protein>
<comment type="caution">
    <text evidence="1">The sequence shown here is derived from an EMBL/GenBank/DDBJ whole genome shotgun (WGS) entry which is preliminary data.</text>
</comment>
<accession>A0A917C0W4</accession>
<dbReference type="Proteomes" id="UP000632498">
    <property type="component" value="Unassembled WGS sequence"/>
</dbReference>
<gene>
    <name evidence="1" type="ORF">GCM10011332_18220</name>
</gene>
<dbReference type="RefSeq" id="WP_188664076.1">
    <property type="nucleotide sequence ID" value="NZ_BMHV01000011.1"/>
</dbReference>